<dbReference type="AlphaFoldDB" id="A0A837F9Y8"/>
<name>A0A837F9Y8_9ENTR</name>
<protein>
    <recommendedName>
        <fullName evidence="4">Lipoprotein</fullName>
    </recommendedName>
</protein>
<keyword evidence="1" id="KW-0732">Signal</keyword>
<evidence type="ECO:0000313" key="3">
    <source>
        <dbReference type="Proteomes" id="UP000033679"/>
    </source>
</evidence>
<feature type="signal peptide" evidence="1">
    <location>
        <begin position="1"/>
        <end position="21"/>
    </location>
</feature>
<organism evidence="2 3">
    <name type="scientific">Enterobacter hormaechei subsp. xiangfangensis</name>
    <dbReference type="NCBI Taxonomy" id="1296536"/>
    <lineage>
        <taxon>Bacteria</taxon>
        <taxon>Pseudomonadati</taxon>
        <taxon>Pseudomonadota</taxon>
        <taxon>Gammaproteobacteria</taxon>
        <taxon>Enterobacterales</taxon>
        <taxon>Enterobacteriaceae</taxon>
        <taxon>Enterobacter</taxon>
        <taxon>Enterobacter cloacae complex</taxon>
    </lineage>
</organism>
<evidence type="ECO:0008006" key="4">
    <source>
        <dbReference type="Google" id="ProtNLM"/>
    </source>
</evidence>
<feature type="chain" id="PRO_5041186409" description="Lipoprotein" evidence="1">
    <location>
        <begin position="22"/>
        <end position="112"/>
    </location>
</feature>
<gene>
    <name evidence="2" type="ORF">SS59_25220</name>
</gene>
<dbReference type="PROSITE" id="PS51257">
    <property type="entry name" value="PROKAR_LIPOPROTEIN"/>
    <property type="match status" value="1"/>
</dbReference>
<reference evidence="2 3" key="1">
    <citation type="submission" date="2015-03" db="EMBL/GenBank/DDBJ databases">
        <authorList>
            <person name="McCorrison J."/>
            <person name="Sanka R."/>
            <person name="Adams M."/>
            <person name="Brinkac L."/>
            <person name="Nierman W."/>
            <person name="Sutton G."/>
            <person name="Nelson K."/>
            <person name="Kiedrowski L."/>
            <person name="Guerrero D."/>
            <person name="Bonomo R."/>
        </authorList>
    </citation>
    <scope>NUCLEOTIDE SEQUENCE [LARGE SCALE GENOMIC DNA]</scope>
    <source>
        <strain evidence="2 3">39373</strain>
    </source>
</reference>
<dbReference type="EMBL" id="JZYN01000054">
    <property type="protein sequence ID" value="KJM60148.1"/>
    <property type="molecule type" value="Genomic_DNA"/>
</dbReference>
<accession>A0A837F9Y8</accession>
<evidence type="ECO:0000256" key="1">
    <source>
        <dbReference type="SAM" id="SignalP"/>
    </source>
</evidence>
<comment type="caution">
    <text evidence="2">The sequence shown here is derived from an EMBL/GenBank/DDBJ whole genome shotgun (WGS) entry which is preliminary data.</text>
</comment>
<dbReference type="Proteomes" id="UP000033679">
    <property type="component" value="Unassembled WGS sequence"/>
</dbReference>
<evidence type="ECO:0000313" key="2">
    <source>
        <dbReference type="EMBL" id="KJM60148.1"/>
    </source>
</evidence>
<sequence length="112" mass="12067">MKMKKLLLLLVIGLAGCSVNSLESQKPILSEHTSKSADQVNRCLAPKWVELRSSSSSVPTESGYKITASDDIFGALSVVNIDKSERGGSDIKVYAVAKGWNDHWATAARSCL</sequence>
<proteinExistence type="predicted"/>